<accession>A0A099FZZ6</accession>
<feature type="region of interest" description="Disordered" evidence="1">
    <location>
        <begin position="23"/>
        <end position="108"/>
    </location>
</feature>
<evidence type="ECO:0000313" key="2">
    <source>
        <dbReference type="EMBL" id="KGJ15931.1"/>
    </source>
</evidence>
<dbReference type="EMBL" id="JRKQ01000255">
    <property type="protein sequence ID" value="KGJ15931.1"/>
    <property type="molecule type" value="Genomic_DNA"/>
</dbReference>
<gene>
    <name evidence="2" type="ORF">IX56_18205</name>
</gene>
<protein>
    <submittedName>
        <fullName evidence="2">Uncharacterized protein</fullName>
    </submittedName>
</protein>
<organism evidence="2 3">
    <name type="scientific">Paracoccus sanguinis</name>
    <dbReference type="NCBI Taxonomy" id="1545044"/>
    <lineage>
        <taxon>Bacteria</taxon>
        <taxon>Pseudomonadati</taxon>
        <taxon>Pseudomonadota</taxon>
        <taxon>Alphaproteobacteria</taxon>
        <taxon>Rhodobacterales</taxon>
        <taxon>Paracoccaceae</taxon>
        <taxon>Paracoccus</taxon>
    </lineage>
</organism>
<dbReference type="Proteomes" id="UP000029858">
    <property type="component" value="Unassembled WGS sequence"/>
</dbReference>
<reference evidence="2 3" key="1">
    <citation type="submission" date="2014-09" db="EMBL/GenBank/DDBJ databases">
        <authorList>
            <person name="McGinnis J.M."/>
            <person name="Wolfgang W.J."/>
        </authorList>
    </citation>
    <scope>NUCLEOTIDE SEQUENCE [LARGE SCALE GENOMIC DNA]</scope>
    <source>
        <strain evidence="2 3">5503</strain>
    </source>
</reference>
<sequence>MRWLIVIGLILGAVLFGLGALERLGAPEPPPQPAGAKPDNCGARASRPVHIPSTAGPPARGVGAARVQSGGRIRSIGAAMPTPSATWCSAKRRTRNVPSPADPAAKAP</sequence>
<reference evidence="2 3" key="2">
    <citation type="submission" date="2014-10" db="EMBL/GenBank/DDBJ databases">
        <title>Paracoccus sanguinis sp. nov., isolated from clinical specimens of New York State patients.</title>
        <authorList>
            <person name="Mingle L.A."/>
            <person name="Cole J.A."/>
            <person name="Lapierre P."/>
            <person name="Musser K.A."/>
        </authorList>
    </citation>
    <scope>NUCLEOTIDE SEQUENCE [LARGE SCALE GENOMIC DNA]</scope>
    <source>
        <strain evidence="2 3">5503</strain>
    </source>
</reference>
<comment type="caution">
    <text evidence="2">The sequence shown here is derived from an EMBL/GenBank/DDBJ whole genome shotgun (WGS) entry which is preliminary data.</text>
</comment>
<feature type="non-terminal residue" evidence="2">
    <location>
        <position position="108"/>
    </location>
</feature>
<name>A0A099FZZ6_9RHOB</name>
<dbReference type="AlphaFoldDB" id="A0A099FZZ6"/>
<proteinExistence type="predicted"/>
<evidence type="ECO:0000313" key="3">
    <source>
        <dbReference type="Proteomes" id="UP000029858"/>
    </source>
</evidence>
<evidence type="ECO:0000256" key="1">
    <source>
        <dbReference type="SAM" id="MobiDB-lite"/>
    </source>
</evidence>
<feature type="compositionally biased region" description="Low complexity" evidence="1">
    <location>
        <begin position="56"/>
        <end position="67"/>
    </location>
</feature>